<proteinExistence type="predicted"/>
<feature type="compositionally biased region" description="Low complexity" evidence="4">
    <location>
        <begin position="593"/>
        <end position="615"/>
    </location>
</feature>
<feature type="domain" description="UDENN" evidence="5">
    <location>
        <begin position="17"/>
        <end position="463"/>
    </location>
</feature>
<keyword evidence="2" id="KW-0677">Repeat</keyword>
<dbReference type="SMART" id="SM00800">
    <property type="entry name" value="uDENN"/>
    <property type="match status" value="1"/>
</dbReference>
<dbReference type="Pfam" id="PF02141">
    <property type="entry name" value="DENN"/>
    <property type="match status" value="1"/>
</dbReference>
<feature type="compositionally biased region" description="Low complexity" evidence="4">
    <location>
        <begin position="1526"/>
        <end position="1556"/>
    </location>
</feature>
<dbReference type="SUPFAM" id="SSF50998">
    <property type="entry name" value="Quinoprotein alcohol dehydrogenase-like"/>
    <property type="match status" value="1"/>
</dbReference>
<feature type="region of interest" description="Disordered" evidence="4">
    <location>
        <begin position="585"/>
        <end position="615"/>
    </location>
</feature>
<feature type="compositionally biased region" description="Low complexity" evidence="4">
    <location>
        <begin position="524"/>
        <end position="536"/>
    </location>
</feature>
<name>A0A152A4Q6_TIELA</name>
<dbReference type="SMART" id="SM00799">
    <property type="entry name" value="DENN"/>
    <property type="match status" value="1"/>
</dbReference>
<comment type="caution">
    <text evidence="6">The sequence shown here is derived from an EMBL/GenBank/DDBJ whole genome shotgun (WGS) entry which is preliminary data.</text>
</comment>
<feature type="repeat" description="WD" evidence="3">
    <location>
        <begin position="1375"/>
        <end position="1413"/>
    </location>
</feature>
<feature type="compositionally biased region" description="Low complexity" evidence="4">
    <location>
        <begin position="938"/>
        <end position="960"/>
    </location>
</feature>
<sequence length="1669" mass="186951">MPNQTAVKYGSYHRLVDYFIVCGLNKSIVVNQISKPYQSEVLERFPSHNHEDAPLPPHIWMFCFPVGLYLKQQAVEPTISMFCLTEFDGARFYTTSLVYYQPIPSSHIEGGYKQLYSPVSINLLSRYPCYGVLKQLLKYIYLYSMTGRKENILPLERILSNIVDDLPRPLAGYRMNIQLPPLDYNVLSSKLGLVGLTESPIEGVDEAGGIHYQACNIPTFPETEVPFHLLFYLMGIQNVLKIFSCILHERKVLFLSKNPSLLTISCETISSLLFPFVWPHVYIPILPELLGDFLQAPTPFIVGMILNHSNSQATNHFLNVDSYPDIIVVNLDKQIIHFPQQVQSIQIAEIEPVLIEERLKQILFPDLVSMTLAFPQLQSNTNVDRQLLIKSVFLSFFVSYFNDLDEFLYLIRKYPKPITTFNKSNFLMKHQNPDVVTFLTDIIETSAISTFFDENYFKNDSFFYLICKYYKQEKQKHQDQDNYTCFDSILSYMDIINKKKLEMELKIITIPKPDEIDIPPQQLDNNNNNNNDNNNNTSTIPCKSTELNENLFSKRIEFSRSLLDLSPIPLDIYSFSKLLFDNQNQSKEEEEIPNTNNGNNNNLESNSNNIESNNSNVNNFSNDIDKIKRSSIFISTNDIGELVTNSTFVGQMEGDQGLLKEFIEKSVEMIFLDVTTQIMDTEQQRLFIDLLTLKNARVYLIASLEFLREKKAFTIKNNWKFHLFLEMSKKVFLECDKSAEFQTSSDLLARCKDLYIEPGHDHIYNHFAHQKLWKNIHFWESCFYQSLVEMRKDRLQSTFNDYRENDWDSITVQQQKEAVEIEEEIIFQSLSSYCNLMIRIKMSILEVSRFLGRMSILANLSDEHQQTLEKLADKIHQAIVESTVPLTVPVTNTPSKKHQRTPSHQRHNSLDFDVSSSQSPFSEDSSLSGHLSGEFKLNNSMNANSSNNSNSPSIGNSEESTPLTSPSNSNLDIKYFTTSVKRNIEVEKDVSKQYYQKLIEIKRKKSTISTNATLKKSTIVNTSSNSLNLSTTSSQSTNQGSDIQSSGDSVGLSSSMSGSGSSLNSLNVQAEITSERKDGYSVTTLKGSGSGVSCVAIHNKPNVVLNGTTMGQILVWNYEDGKFQQRLTNHKSQVTCLGIGQYDVFSSGSRDKTLRIYNYDGSQWQCTSTLQEHTAEISCLDMKRNTILTGSYDFSMIMWDVRTNRKVRKFTGHTGNVLSTMLLQHGDLAITTSSDTTARVWDLRTMKTLHVLSEHNDWVMKAVMGEGNTLFTGGFDCLIKVWDISSGKSLNTLSSHAGGINALAYNHKSKILISGSGDGFLKAWDVHTGYSIKSFKGHKDEILSILYEGDTLITSSQDQTIRVWDINTGVCQKVLRGHSDWVCSLASPKIDSPLNKFVSASWDSTVKIWDISNINSQIELKSSIGSGYFKNAHPNVLSNSNGSISNNNNPTNNNNNNNSTSPNNLSPTSISPQKDLGANLPSSSSSSLASSVISTPTLSPQILKDNLSSSLSSSLISSSYLPTFPSSPTNTLSPSTSNSSLNLNSSSNNSNSSSLNISKRIVDKPTPISIAYNSPNSPSGSSSSSSSIGTPSLSSSLSSISSSTSSSSSNWQFGSPSNRNERKSSEKLISSSTVSPSSSSLSLARDNNNNINNSNINNNSNNNNNNNNQ</sequence>
<evidence type="ECO:0000259" key="5">
    <source>
        <dbReference type="PROSITE" id="PS50211"/>
    </source>
</evidence>
<dbReference type="Gene3D" id="3.40.50.11500">
    <property type="match status" value="1"/>
</dbReference>
<dbReference type="PANTHER" id="PTHR12296:SF21">
    <property type="entry name" value="DENN DOMAIN-CONTAINING PROTEIN 3"/>
    <property type="match status" value="1"/>
</dbReference>
<feature type="compositionally biased region" description="Low complexity" evidence="4">
    <location>
        <begin position="1630"/>
        <end position="1669"/>
    </location>
</feature>
<dbReference type="InterPro" id="IPR020472">
    <property type="entry name" value="WD40_PAC1"/>
</dbReference>
<dbReference type="InterPro" id="IPR037516">
    <property type="entry name" value="Tripartite_DENN"/>
</dbReference>
<dbReference type="InterPro" id="IPR011047">
    <property type="entry name" value="Quinoprotein_ADH-like_sf"/>
</dbReference>
<dbReference type="STRING" id="361077.A0A152A4Q6"/>
<organism evidence="6 7">
    <name type="scientific">Tieghemostelium lacteum</name>
    <name type="common">Slime mold</name>
    <name type="synonym">Dictyostelium lacteum</name>
    <dbReference type="NCBI Taxonomy" id="361077"/>
    <lineage>
        <taxon>Eukaryota</taxon>
        <taxon>Amoebozoa</taxon>
        <taxon>Evosea</taxon>
        <taxon>Eumycetozoa</taxon>
        <taxon>Dictyostelia</taxon>
        <taxon>Dictyosteliales</taxon>
        <taxon>Raperosteliaceae</taxon>
        <taxon>Tieghemostelium</taxon>
    </lineage>
</organism>
<dbReference type="Proteomes" id="UP000076078">
    <property type="component" value="Unassembled WGS sequence"/>
</dbReference>
<feature type="compositionally biased region" description="Polar residues" evidence="4">
    <location>
        <begin position="961"/>
        <end position="971"/>
    </location>
</feature>
<dbReference type="PANTHER" id="PTHR12296">
    <property type="entry name" value="DENN DOMAIN-CONTAINING PROTEIN 4"/>
    <property type="match status" value="1"/>
</dbReference>
<dbReference type="GO" id="GO:0031410">
    <property type="term" value="C:cytoplasmic vesicle"/>
    <property type="evidence" value="ECO:0007669"/>
    <property type="project" value="TreeGrafter"/>
</dbReference>
<evidence type="ECO:0000313" key="6">
    <source>
        <dbReference type="EMBL" id="KYR01213.1"/>
    </source>
</evidence>
<dbReference type="FunCoup" id="A0A152A4Q6">
    <property type="interactions" value="9"/>
</dbReference>
<dbReference type="Pfam" id="PF03456">
    <property type="entry name" value="uDENN"/>
    <property type="match status" value="1"/>
</dbReference>
<dbReference type="PROSITE" id="PS00678">
    <property type="entry name" value="WD_REPEATS_1"/>
    <property type="match status" value="5"/>
</dbReference>
<dbReference type="OMA" id="MYKKDPN"/>
<dbReference type="InterPro" id="IPR005113">
    <property type="entry name" value="uDENN_dom"/>
</dbReference>
<reference evidence="6 7" key="1">
    <citation type="submission" date="2015-12" db="EMBL/GenBank/DDBJ databases">
        <title>Dictyostelia acquired genes for synthesis and detection of signals that induce cell-type specialization by lateral gene transfer from prokaryotes.</title>
        <authorList>
            <person name="Gloeckner G."/>
            <person name="Schaap P."/>
        </authorList>
    </citation>
    <scope>NUCLEOTIDE SEQUENCE [LARGE SCALE GENOMIC DNA]</scope>
    <source>
        <strain evidence="6 7">TK</strain>
    </source>
</reference>
<feature type="repeat" description="WD" evidence="3">
    <location>
        <begin position="1252"/>
        <end position="1292"/>
    </location>
</feature>
<dbReference type="InterPro" id="IPR019775">
    <property type="entry name" value="WD40_repeat_CS"/>
</dbReference>
<dbReference type="Gene3D" id="2.130.10.10">
    <property type="entry name" value="YVTN repeat-like/Quinoprotein amine dehydrogenase"/>
    <property type="match status" value="2"/>
</dbReference>
<dbReference type="PRINTS" id="PR00320">
    <property type="entry name" value="GPROTEINBRPT"/>
</dbReference>
<dbReference type="InParanoid" id="A0A152A4Q6"/>
<dbReference type="SUPFAM" id="SSF63829">
    <property type="entry name" value="Calcium-dependent phosphotriesterase"/>
    <property type="match status" value="1"/>
</dbReference>
<dbReference type="SMART" id="SM00801">
    <property type="entry name" value="dDENN"/>
    <property type="match status" value="1"/>
</dbReference>
<feature type="region of interest" description="Disordered" evidence="4">
    <location>
        <begin position="1524"/>
        <end position="1669"/>
    </location>
</feature>
<evidence type="ECO:0000256" key="4">
    <source>
        <dbReference type="SAM" id="MobiDB-lite"/>
    </source>
</evidence>
<feature type="repeat" description="WD" evidence="3">
    <location>
        <begin position="1210"/>
        <end position="1251"/>
    </location>
</feature>
<dbReference type="CDD" id="cd00200">
    <property type="entry name" value="WD40"/>
    <property type="match status" value="1"/>
</dbReference>
<feature type="region of interest" description="Disordered" evidence="4">
    <location>
        <begin position="1439"/>
        <end position="1483"/>
    </location>
</feature>
<dbReference type="InterPro" id="IPR043153">
    <property type="entry name" value="DENN_C"/>
</dbReference>
<dbReference type="InterPro" id="IPR001680">
    <property type="entry name" value="WD40_rpt"/>
</dbReference>
<feature type="compositionally biased region" description="Basic residues" evidence="4">
    <location>
        <begin position="895"/>
        <end position="907"/>
    </location>
</feature>
<keyword evidence="1 3" id="KW-0853">WD repeat</keyword>
<evidence type="ECO:0000256" key="2">
    <source>
        <dbReference type="ARBA" id="ARBA00022737"/>
    </source>
</evidence>
<feature type="repeat" description="WD" evidence="3">
    <location>
        <begin position="1170"/>
        <end position="1209"/>
    </location>
</feature>
<feature type="region of interest" description="Disordered" evidence="4">
    <location>
        <begin position="1024"/>
        <end position="1063"/>
    </location>
</feature>
<feature type="repeat" description="WD" evidence="3">
    <location>
        <begin position="1335"/>
        <end position="1374"/>
    </location>
</feature>
<evidence type="ECO:0000256" key="1">
    <source>
        <dbReference type="ARBA" id="ARBA00022574"/>
    </source>
</evidence>
<feature type="compositionally biased region" description="Low complexity" evidence="4">
    <location>
        <begin position="1573"/>
        <end position="1609"/>
    </location>
</feature>
<accession>A0A152A4Q6</accession>
<protein>
    <submittedName>
        <fullName evidence="6">WD40 repeat-containing protein</fullName>
    </submittedName>
</protein>
<keyword evidence="7" id="KW-1185">Reference proteome</keyword>
<gene>
    <name evidence="6" type="ORF">DLAC_02331</name>
</gene>
<dbReference type="InterPro" id="IPR005112">
    <property type="entry name" value="dDENN_dom"/>
</dbReference>
<feature type="compositionally biased region" description="Low complexity" evidence="4">
    <location>
        <begin position="915"/>
        <end position="928"/>
    </location>
</feature>
<feature type="region of interest" description="Disordered" evidence="4">
    <location>
        <begin position="516"/>
        <end position="542"/>
    </location>
</feature>
<dbReference type="PROSITE" id="PS50211">
    <property type="entry name" value="DENN"/>
    <property type="match status" value="1"/>
</dbReference>
<dbReference type="InterPro" id="IPR051696">
    <property type="entry name" value="DENN_Domain_GEFs"/>
</dbReference>
<dbReference type="SMART" id="SM00320">
    <property type="entry name" value="WD40"/>
    <property type="match status" value="8"/>
</dbReference>
<feature type="compositionally biased region" description="Low complexity" evidence="4">
    <location>
        <begin position="1439"/>
        <end position="1472"/>
    </location>
</feature>
<dbReference type="Pfam" id="PF00400">
    <property type="entry name" value="WD40"/>
    <property type="match status" value="7"/>
</dbReference>
<dbReference type="PROSITE" id="PS50294">
    <property type="entry name" value="WD_REPEATS_REGION"/>
    <property type="match status" value="3"/>
</dbReference>
<evidence type="ECO:0000256" key="3">
    <source>
        <dbReference type="PROSITE-ProRule" id="PRU00221"/>
    </source>
</evidence>
<dbReference type="Gene3D" id="3.30.450.200">
    <property type="match status" value="1"/>
</dbReference>
<dbReference type="GO" id="GO:0032483">
    <property type="term" value="P:regulation of Rab protein signal transduction"/>
    <property type="evidence" value="ECO:0007669"/>
    <property type="project" value="TreeGrafter"/>
</dbReference>
<feature type="region of interest" description="Disordered" evidence="4">
    <location>
        <begin position="886"/>
        <end position="971"/>
    </location>
</feature>
<dbReference type="InterPro" id="IPR015943">
    <property type="entry name" value="WD40/YVTN_repeat-like_dom_sf"/>
</dbReference>
<feature type="repeat" description="WD" evidence="3">
    <location>
        <begin position="1293"/>
        <end position="1334"/>
    </location>
</feature>
<dbReference type="OrthoDB" id="6019893at2759"/>
<evidence type="ECO:0000313" key="7">
    <source>
        <dbReference type="Proteomes" id="UP000076078"/>
    </source>
</evidence>
<dbReference type="PROSITE" id="PS50082">
    <property type="entry name" value="WD_REPEATS_2"/>
    <property type="match status" value="6"/>
</dbReference>
<dbReference type="EMBL" id="LODT01000011">
    <property type="protein sequence ID" value="KYR01213.1"/>
    <property type="molecule type" value="Genomic_DNA"/>
</dbReference>
<dbReference type="InterPro" id="IPR001194">
    <property type="entry name" value="cDENN_dom"/>
</dbReference>